<dbReference type="Proteomes" id="UP001221898">
    <property type="component" value="Unassembled WGS sequence"/>
</dbReference>
<keyword evidence="3" id="KW-1185">Reference proteome</keyword>
<protein>
    <submittedName>
        <fullName evidence="2">Uncharacterized protein</fullName>
    </submittedName>
</protein>
<reference evidence="2" key="1">
    <citation type="journal article" date="2023" name="Science">
        <title>Genome structures resolve the early diversification of teleost fishes.</title>
        <authorList>
            <person name="Parey E."/>
            <person name="Louis A."/>
            <person name="Montfort J."/>
            <person name="Bouchez O."/>
            <person name="Roques C."/>
            <person name="Iampietro C."/>
            <person name="Lluch J."/>
            <person name="Castinel A."/>
            <person name="Donnadieu C."/>
            <person name="Desvignes T."/>
            <person name="Floi Bucao C."/>
            <person name="Jouanno E."/>
            <person name="Wen M."/>
            <person name="Mejri S."/>
            <person name="Dirks R."/>
            <person name="Jansen H."/>
            <person name="Henkel C."/>
            <person name="Chen W.J."/>
            <person name="Zahm M."/>
            <person name="Cabau C."/>
            <person name="Klopp C."/>
            <person name="Thompson A.W."/>
            <person name="Robinson-Rechavi M."/>
            <person name="Braasch I."/>
            <person name="Lecointre G."/>
            <person name="Bobe J."/>
            <person name="Postlethwait J.H."/>
            <person name="Berthelot C."/>
            <person name="Roest Crollius H."/>
            <person name="Guiguen Y."/>
        </authorList>
    </citation>
    <scope>NUCLEOTIDE SEQUENCE</scope>
    <source>
        <strain evidence="2">NC1722</strain>
    </source>
</reference>
<name>A0AAD7SQT1_9TELE</name>
<feature type="region of interest" description="Disordered" evidence="1">
    <location>
        <begin position="12"/>
        <end position="33"/>
    </location>
</feature>
<evidence type="ECO:0000256" key="1">
    <source>
        <dbReference type="SAM" id="MobiDB-lite"/>
    </source>
</evidence>
<sequence length="119" mass="12943">MCPQQQCRMALTHLPTPNTPPQSDRRSGPPPVLATRSAHLCVLTTVSHDRSPIYRGSLPCTACFIIKGALVQVRLEPRERARSQWGCPWSCALRSLRQVGVLSGDAGGTAPNADVKKKE</sequence>
<gene>
    <name evidence="2" type="ORF">AAFF_G00301370</name>
</gene>
<accession>A0AAD7SQT1</accession>
<dbReference type="EMBL" id="JAINUG010000043">
    <property type="protein sequence ID" value="KAJ8406563.1"/>
    <property type="molecule type" value="Genomic_DNA"/>
</dbReference>
<evidence type="ECO:0000313" key="3">
    <source>
        <dbReference type="Proteomes" id="UP001221898"/>
    </source>
</evidence>
<dbReference type="AlphaFoldDB" id="A0AAD7SQT1"/>
<comment type="caution">
    <text evidence="2">The sequence shown here is derived from an EMBL/GenBank/DDBJ whole genome shotgun (WGS) entry which is preliminary data.</text>
</comment>
<proteinExistence type="predicted"/>
<organism evidence="2 3">
    <name type="scientific">Aldrovandia affinis</name>
    <dbReference type="NCBI Taxonomy" id="143900"/>
    <lineage>
        <taxon>Eukaryota</taxon>
        <taxon>Metazoa</taxon>
        <taxon>Chordata</taxon>
        <taxon>Craniata</taxon>
        <taxon>Vertebrata</taxon>
        <taxon>Euteleostomi</taxon>
        <taxon>Actinopterygii</taxon>
        <taxon>Neopterygii</taxon>
        <taxon>Teleostei</taxon>
        <taxon>Notacanthiformes</taxon>
        <taxon>Halosauridae</taxon>
        <taxon>Aldrovandia</taxon>
    </lineage>
</organism>
<evidence type="ECO:0000313" key="2">
    <source>
        <dbReference type="EMBL" id="KAJ8406563.1"/>
    </source>
</evidence>